<gene>
    <name evidence="1" type="ORF">MNBD_GAMMA23-583</name>
</gene>
<dbReference type="AlphaFoldDB" id="A0A3B0ZVS5"/>
<dbReference type="InterPro" id="IPR004658">
    <property type="entry name" value="OMP_Slp"/>
</dbReference>
<dbReference type="NCBIfam" id="TIGR00752">
    <property type="entry name" value="slp"/>
    <property type="match status" value="1"/>
</dbReference>
<dbReference type="PANTHER" id="PTHR37530">
    <property type="entry name" value="OUTER MEMBRANE PROTEIN SLP"/>
    <property type="match status" value="1"/>
</dbReference>
<dbReference type="GO" id="GO:0019867">
    <property type="term" value="C:outer membrane"/>
    <property type="evidence" value="ECO:0007669"/>
    <property type="project" value="InterPro"/>
</dbReference>
<dbReference type="Pfam" id="PF03843">
    <property type="entry name" value="Slp"/>
    <property type="match status" value="1"/>
</dbReference>
<reference evidence="1" key="1">
    <citation type="submission" date="2018-06" db="EMBL/GenBank/DDBJ databases">
        <authorList>
            <person name="Zhirakovskaya E."/>
        </authorList>
    </citation>
    <scope>NUCLEOTIDE SEQUENCE</scope>
</reference>
<sequence>MKKLFALLIVTLIISGCATPPLEISRVNKSLTLAMALDRFDNMSGQYALWGGAILSGKNLAKTTELEILAYPLDGYAEPIKNSKSFGRFILVKDGYLELGEYSKGRLVTVVGELTGKREGKVGHSQYIYPVLEVQQIKIWPEESRYYYDDSDVRFHFGVGIFHRF</sequence>
<accession>A0A3B0ZVS5</accession>
<protein>
    <recommendedName>
        <fullName evidence="2">Starvation lipoprotein Slp paralog</fullName>
    </recommendedName>
</protein>
<name>A0A3B0ZVS5_9ZZZZ</name>
<dbReference type="PROSITE" id="PS51257">
    <property type="entry name" value="PROKAR_LIPOPROTEIN"/>
    <property type="match status" value="1"/>
</dbReference>
<proteinExistence type="predicted"/>
<evidence type="ECO:0000313" key="1">
    <source>
        <dbReference type="EMBL" id="VAW97665.1"/>
    </source>
</evidence>
<organism evidence="1">
    <name type="scientific">hydrothermal vent metagenome</name>
    <dbReference type="NCBI Taxonomy" id="652676"/>
    <lineage>
        <taxon>unclassified sequences</taxon>
        <taxon>metagenomes</taxon>
        <taxon>ecological metagenomes</taxon>
    </lineage>
</organism>
<dbReference type="EMBL" id="UOFT01000061">
    <property type="protein sequence ID" value="VAW97665.1"/>
    <property type="molecule type" value="Genomic_DNA"/>
</dbReference>
<evidence type="ECO:0008006" key="2">
    <source>
        <dbReference type="Google" id="ProtNLM"/>
    </source>
</evidence>
<dbReference type="PIRSF" id="PIRSF004982">
    <property type="entry name" value="SlP"/>
    <property type="match status" value="1"/>
</dbReference>
<dbReference type="PANTHER" id="PTHR37530:SF1">
    <property type="entry name" value="OUTER MEMBRANE PROTEIN SLP"/>
    <property type="match status" value="1"/>
</dbReference>